<dbReference type="InterPro" id="IPR045038">
    <property type="entry name" value="AIG2-like"/>
</dbReference>
<dbReference type="Pfam" id="PF06094">
    <property type="entry name" value="GGACT"/>
    <property type="match status" value="1"/>
</dbReference>
<dbReference type="InterPro" id="IPR009288">
    <property type="entry name" value="AIG2-like_dom"/>
</dbReference>
<feature type="region of interest" description="Disordered" evidence="3">
    <location>
        <begin position="160"/>
        <end position="185"/>
    </location>
</feature>
<sequence length="185" mass="20823">MLFFVYGTLMDPDLRRTVFGRRAGEVRVTPGVLLNHVRRTAAGGPFPVVLPRPGGRVPGYFLENLDRELLLWMAHFEGPGYLPRRVTAWDARGGRLRPWTFAPVETPAVRAEGWDMRRWQAVHKPAVQREAKTWMLATRPGHPLALDVSWLGRRRLRDVVAGGDDQPQPNPDMPPSAEDAFTLAA</sequence>
<evidence type="ECO:0000313" key="6">
    <source>
        <dbReference type="Proteomes" id="UP000199415"/>
    </source>
</evidence>
<dbReference type="AlphaFoldDB" id="A0A1G7SZ51"/>
<dbReference type="STRING" id="1082479.SAMN05216241_10814"/>
<dbReference type="CDD" id="cd06661">
    <property type="entry name" value="GGCT_like"/>
    <property type="match status" value="1"/>
</dbReference>
<dbReference type="SUPFAM" id="SSF110857">
    <property type="entry name" value="Gamma-glutamyl cyclotransferase-like"/>
    <property type="match status" value="1"/>
</dbReference>
<evidence type="ECO:0000256" key="2">
    <source>
        <dbReference type="ARBA" id="ARBA00030602"/>
    </source>
</evidence>
<proteinExistence type="predicted"/>
<keyword evidence="6" id="KW-1185">Reference proteome</keyword>
<name>A0A1G7SZ51_9PROT</name>
<dbReference type="PANTHER" id="PTHR31544">
    <property type="entry name" value="AIG2-LIKE PROTEIN D"/>
    <property type="match status" value="1"/>
</dbReference>
<feature type="domain" description="Gamma-glutamylcyclotransferase AIG2-like" evidence="4">
    <location>
        <begin position="3"/>
        <end position="104"/>
    </location>
</feature>
<evidence type="ECO:0000256" key="1">
    <source>
        <dbReference type="ARBA" id="ARBA00022679"/>
    </source>
</evidence>
<dbReference type="GO" id="GO:0016740">
    <property type="term" value="F:transferase activity"/>
    <property type="evidence" value="ECO:0007669"/>
    <property type="project" value="UniProtKB-KW"/>
</dbReference>
<evidence type="ECO:0000313" key="5">
    <source>
        <dbReference type="EMBL" id="SDG28343.1"/>
    </source>
</evidence>
<dbReference type="Proteomes" id="UP000199415">
    <property type="component" value="Unassembled WGS sequence"/>
</dbReference>
<dbReference type="PANTHER" id="PTHR31544:SF2">
    <property type="entry name" value="AIG2-LIKE PROTEIN D"/>
    <property type="match status" value="1"/>
</dbReference>
<dbReference type="Gene3D" id="3.10.490.10">
    <property type="entry name" value="Gamma-glutamyl cyclotransferase-like"/>
    <property type="match status" value="1"/>
</dbReference>
<dbReference type="InterPro" id="IPR013024">
    <property type="entry name" value="GGCT-like"/>
</dbReference>
<gene>
    <name evidence="5" type="ORF">SAMN05216241_10814</name>
</gene>
<reference evidence="5 6" key="1">
    <citation type="submission" date="2016-10" db="EMBL/GenBank/DDBJ databases">
        <authorList>
            <person name="de Groot N.N."/>
        </authorList>
    </citation>
    <scope>NUCLEOTIDE SEQUENCE [LARGE SCALE GENOMIC DNA]</scope>
    <source>
        <strain evidence="5 6">DSM 25584</strain>
    </source>
</reference>
<evidence type="ECO:0000256" key="3">
    <source>
        <dbReference type="SAM" id="MobiDB-lite"/>
    </source>
</evidence>
<dbReference type="EMBL" id="FNCE01000008">
    <property type="protein sequence ID" value="SDG28343.1"/>
    <property type="molecule type" value="Genomic_DNA"/>
</dbReference>
<dbReference type="InterPro" id="IPR036568">
    <property type="entry name" value="GGCT-like_sf"/>
</dbReference>
<protein>
    <recommendedName>
        <fullName evidence="2">Putative gamma-glutamylcyclotransferase</fullName>
    </recommendedName>
</protein>
<keyword evidence="1 5" id="KW-0808">Transferase</keyword>
<dbReference type="RefSeq" id="WP_090020609.1">
    <property type="nucleotide sequence ID" value="NZ_FNCE01000008.1"/>
</dbReference>
<dbReference type="OrthoDB" id="8478759at2"/>
<evidence type="ECO:0000259" key="4">
    <source>
        <dbReference type="Pfam" id="PF06094"/>
    </source>
</evidence>
<organism evidence="5 6">
    <name type="scientific">Limimonas halophila</name>
    <dbReference type="NCBI Taxonomy" id="1082479"/>
    <lineage>
        <taxon>Bacteria</taxon>
        <taxon>Pseudomonadati</taxon>
        <taxon>Pseudomonadota</taxon>
        <taxon>Alphaproteobacteria</taxon>
        <taxon>Rhodospirillales</taxon>
        <taxon>Rhodovibrionaceae</taxon>
        <taxon>Limimonas</taxon>
    </lineage>
</organism>
<accession>A0A1G7SZ51</accession>